<dbReference type="GO" id="GO:0005886">
    <property type="term" value="C:plasma membrane"/>
    <property type="evidence" value="ECO:0007669"/>
    <property type="project" value="InterPro"/>
</dbReference>
<dbReference type="OrthoDB" id="1938320at2759"/>
<dbReference type="EMBL" id="CM031834">
    <property type="protein sequence ID" value="KAG6692832.1"/>
    <property type="molecule type" value="Genomic_DNA"/>
</dbReference>
<evidence type="ECO:0000313" key="2">
    <source>
        <dbReference type="EMBL" id="KAG6692832.1"/>
    </source>
</evidence>
<sequence length="370" mass="41185">MHKMATNQPASVNLHVDEDYIDMELSSSSNFLCYFISSPPQTREFEFQMTSMSGEREPTTSPADELFYKGKLLPLNLPTRLQMVPKILQSSSTEIEPKIEEALEERYYSSSFFTRTGPSTADSTNSSTPLDSRNISPSESCRFSSELRPEECFLEWSVEKSEFIGSHPKKSWAKKLKQIKQFALGQKLKASSSYLKTLFSKSGCSDASSSAKAACTPEVKTASKGKDCLNKFMKAPKKNPFGKIGREKYQISTTSMKSIDGEMLGNGTVSSHRRSFSGVIQWRSDTKSWSSSTSSSGSSSFSFGSSGFNDLQLLKRINCSTYSEIENSIEGAIAHCKQSQQLFSSSKVVSDVASKNEFRWDQERRGLCII</sequence>
<organism evidence="2 3">
    <name type="scientific">Carya illinoinensis</name>
    <name type="common">Pecan</name>
    <dbReference type="NCBI Taxonomy" id="32201"/>
    <lineage>
        <taxon>Eukaryota</taxon>
        <taxon>Viridiplantae</taxon>
        <taxon>Streptophyta</taxon>
        <taxon>Embryophyta</taxon>
        <taxon>Tracheophyta</taxon>
        <taxon>Spermatophyta</taxon>
        <taxon>Magnoliopsida</taxon>
        <taxon>eudicotyledons</taxon>
        <taxon>Gunneridae</taxon>
        <taxon>Pentapetalae</taxon>
        <taxon>rosids</taxon>
        <taxon>fabids</taxon>
        <taxon>Fagales</taxon>
        <taxon>Juglandaceae</taxon>
        <taxon>Carya</taxon>
    </lineage>
</organism>
<evidence type="ECO:0000313" key="3">
    <source>
        <dbReference type="Proteomes" id="UP000811246"/>
    </source>
</evidence>
<proteinExistence type="predicted"/>
<dbReference type="PANTHER" id="PTHR33312:SF21">
    <property type="entry name" value="MEMBRANE-ASSOCIATED KINASE REGULATOR 3-RELATED"/>
    <property type="match status" value="1"/>
</dbReference>
<dbReference type="AlphaFoldDB" id="A0A922DYH6"/>
<dbReference type="PANTHER" id="PTHR33312">
    <property type="entry name" value="MEMBRANE-ASSOCIATED KINASE REGULATOR 4-RELATED"/>
    <property type="match status" value="1"/>
</dbReference>
<name>A0A922DYH6_CARIL</name>
<dbReference type="GO" id="GO:0019210">
    <property type="term" value="F:kinase inhibitor activity"/>
    <property type="evidence" value="ECO:0007669"/>
    <property type="project" value="InterPro"/>
</dbReference>
<reference evidence="2" key="1">
    <citation type="submission" date="2021-01" db="EMBL/GenBank/DDBJ databases">
        <authorList>
            <person name="Lovell J.T."/>
            <person name="Bentley N."/>
            <person name="Bhattarai G."/>
            <person name="Jenkins J.W."/>
            <person name="Sreedasyam A."/>
            <person name="Alarcon Y."/>
            <person name="Bock C."/>
            <person name="Boston L."/>
            <person name="Carlson J."/>
            <person name="Cervantes K."/>
            <person name="Clermont K."/>
            <person name="Krom N."/>
            <person name="Kubenka K."/>
            <person name="Mamidi S."/>
            <person name="Mattison C."/>
            <person name="Monteros M."/>
            <person name="Pisani C."/>
            <person name="Plott C."/>
            <person name="Rajasekar S."/>
            <person name="Rhein H.S."/>
            <person name="Rohla C."/>
            <person name="Song M."/>
            <person name="Hilaire R.S."/>
            <person name="Shu S."/>
            <person name="Wells L."/>
            <person name="Wang X."/>
            <person name="Webber J."/>
            <person name="Heerema R.J."/>
            <person name="Klein P."/>
            <person name="Conner P."/>
            <person name="Grauke L."/>
            <person name="Grimwood J."/>
            <person name="Schmutz J."/>
            <person name="Randall J.J."/>
        </authorList>
    </citation>
    <scope>NUCLEOTIDE SEQUENCE</scope>
    <source>
        <tissue evidence="2">Leaf</tissue>
    </source>
</reference>
<gene>
    <name evidence="2" type="ORF">I3842_10G134300</name>
</gene>
<accession>A0A922DYH6</accession>
<comment type="caution">
    <text evidence="2">The sequence shown here is derived from an EMBL/GenBank/DDBJ whole genome shotgun (WGS) entry which is preliminary data.</text>
</comment>
<feature type="region of interest" description="Disordered" evidence="1">
    <location>
        <begin position="114"/>
        <end position="139"/>
    </location>
</feature>
<evidence type="ECO:0000256" key="1">
    <source>
        <dbReference type="SAM" id="MobiDB-lite"/>
    </source>
</evidence>
<protein>
    <recommendedName>
        <fullName evidence="4">Membrane-associated kinase regulator 4</fullName>
    </recommendedName>
</protein>
<dbReference type="InterPro" id="IPR039620">
    <property type="entry name" value="BKI1/MAKR1/3/4"/>
</dbReference>
<evidence type="ECO:0008006" key="4">
    <source>
        <dbReference type="Google" id="ProtNLM"/>
    </source>
</evidence>
<dbReference type="Proteomes" id="UP000811246">
    <property type="component" value="Chromosome 10"/>
</dbReference>